<dbReference type="InterPro" id="IPR023213">
    <property type="entry name" value="CAT-like_dom_sf"/>
</dbReference>
<dbReference type="GO" id="GO:0004312">
    <property type="term" value="F:fatty acid synthase activity"/>
    <property type="evidence" value="ECO:0007669"/>
    <property type="project" value="TreeGrafter"/>
</dbReference>
<dbReference type="InterPro" id="IPR036736">
    <property type="entry name" value="ACP-like_sf"/>
</dbReference>
<dbReference type="InterPro" id="IPR014031">
    <property type="entry name" value="Ketoacyl_synth_C"/>
</dbReference>
<gene>
    <name evidence="8" type="ORF">SAMN04490239_7206</name>
</gene>
<reference evidence="9" key="1">
    <citation type="submission" date="2016-10" db="EMBL/GenBank/DDBJ databases">
        <authorList>
            <person name="Varghese N."/>
            <person name="Submissions S."/>
        </authorList>
    </citation>
    <scope>NUCLEOTIDE SEQUENCE [LARGE SCALE GENOMIC DNA]</scope>
    <source>
        <strain evidence="9">DSM 44498</strain>
    </source>
</reference>
<keyword evidence="9" id="KW-1185">Reference proteome</keyword>
<dbReference type="InterPro" id="IPR020841">
    <property type="entry name" value="PKS_Beta-ketoAc_synthase_dom"/>
</dbReference>
<feature type="domain" description="Ketosynthase family 3 (KS3)" evidence="7">
    <location>
        <begin position="16"/>
        <end position="428"/>
    </location>
</feature>
<evidence type="ECO:0000313" key="8">
    <source>
        <dbReference type="EMBL" id="SED19115.1"/>
    </source>
</evidence>
<dbReference type="InterPro" id="IPR050091">
    <property type="entry name" value="PKS_NRPS_Biosynth_Enz"/>
</dbReference>
<evidence type="ECO:0000259" key="7">
    <source>
        <dbReference type="PROSITE" id="PS52004"/>
    </source>
</evidence>
<evidence type="ECO:0000256" key="3">
    <source>
        <dbReference type="ARBA" id="ARBA00022553"/>
    </source>
</evidence>
<dbReference type="SMART" id="SM00825">
    <property type="entry name" value="PKS_KS"/>
    <property type="match status" value="1"/>
</dbReference>
<proteinExistence type="predicted"/>
<dbReference type="SUPFAM" id="SSF47336">
    <property type="entry name" value="ACP-like"/>
    <property type="match status" value="1"/>
</dbReference>
<evidence type="ECO:0000259" key="6">
    <source>
        <dbReference type="PROSITE" id="PS50075"/>
    </source>
</evidence>
<dbReference type="PANTHER" id="PTHR43775">
    <property type="entry name" value="FATTY ACID SYNTHASE"/>
    <property type="match status" value="1"/>
</dbReference>
<name>A0A1H4YN63_9NOCA</name>
<dbReference type="GO" id="GO:0071770">
    <property type="term" value="P:DIM/DIP cell wall layer assembly"/>
    <property type="evidence" value="ECO:0007669"/>
    <property type="project" value="TreeGrafter"/>
</dbReference>
<dbReference type="Proteomes" id="UP000183561">
    <property type="component" value="Unassembled WGS sequence"/>
</dbReference>
<keyword evidence="4" id="KW-0808">Transferase</keyword>
<dbReference type="PROSITE" id="PS00012">
    <property type="entry name" value="PHOSPHOPANTETHEINE"/>
    <property type="match status" value="1"/>
</dbReference>
<dbReference type="PANTHER" id="PTHR43775:SF37">
    <property type="entry name" value="SI:DKEY-61P9.11"/>
    <property type="match status" value="1"/>
</dbReference>
<dbReference type="PROSITE" id="PS52004">
    <property type="entry name" value="KS3_2"/>
    <property type="match status" value="1"/>
</dbReference>
<dbReference type="CDD" id="cd19531">
    <property type="entry name" value="LCL_NRPS-like"/>
    <property type="match status" value="1"/>
</dbReference>
<dbReference type="Pfam" id="PF00109">
    <property type="entry name" value="ketoacyl-synt"/>
    <property type="match status" value="1"/>
</dbReference>
<dbReference type="GO" id="GO:0031177">
    <property type="term" value="F:phosphopantetheine binding"/>
    <property type="evidence" value="ECO:0007669"/>
    <property type="project" value="InterPro"/>
</dbReference>
<dbReference type="GO" id="GO:0005737">
    <property type="term" value="C:cytoplasm"/>
    <property type="evidence" value="ECO:0007669"/>
    <property type="project" value="TreeGrafter"/>
</dbReference>
<protein>
    <submittedName>
        <fullName evidence="8">Ketoacyl-synthetase C-terminal extension</fullName>
    </submittedName>
</protein>
<sequence length="1489" mass="158597">MRRSTSVTMRHSTPGDDDIAVVGIAARYPEAANLAEFRANLAAGRDSVRPLSRSRAEATGLGPPSHYHPMGFVEDISTFDYSYFTLSKREASLIDPQQRLALVLAYQAVEDAGYSVTDFRDSATAVVFSAAASTYPAMWAEPGVLSTLGNVPFAVPARIAYHLGLTGPCYAVDSGCNGSLIAVHHGCRELRSGDADFAIAGGVSLRVNGIRADMAEGSAELMSPGGRCRAFDATADGTAVGEGGAALLLTTIARARADRLPVHAVIRGTATMSSGHSSATISSPSARAQVAVISRAWQNAGLTPDDAGYLEAHGSGTPLGDAVELEGIAAAFRDRPGVLPIGSVKTNIGHLDHAAGVSGLVKAIMAVEHGELYPSLHFEHPTGGVDLAGSGIEVVTGARTWSDDTGPRRAGVSSFSLGGINAHCVVEQPPERAVTVRPDTGTTRLVGVSAKSVGALATLCAELATAVRAYDLDDVAFTLNRGRPHHDHRVAVQARSIAELSRSLAVRAAELGGRGENPAPATRPRPAVALLLSPDRMPAALRGRDLPPELPATGDEADLLAGQIAVHRELRAAGVTVDAVLSGGVARYAARYLRDPLAAVDAADLAAAAANPAFDTDRLVAVAQGMLADRPVVFVEPSPAGRLGALLADALRDADILRAPDTSDAVTDLLAGLYERGVDLDWTAVDASDESAWRVRLPGHPLRGSRCWFDLPGRPYWTGTPDVPSAEPNPEPVTAAPEDSLDWLQTTLRELLHTERDVDAEDDYFDLGGNSLIGMQLVDRVSDRYGVRPKLIDLYERPKVSDFAALLAGGTSAAGGLPPITPRGRHVMSFGQVRMWFHHQLDAATTIYNLPMVSDLHGPIDESAVRGMWDDLAARHRVLLSNYVEVDGEPELRIRDSLGDFFRTADVSGEPDPVAAARALVHEAAAAPFDLATDPLVRALLIRLGPDEHVLQVTTHHSVNDGGSPRIFEQELPALYAARRAGRPADLAPLPVQYWDYALWQRELIASAALDGELDYWKTVLDDVPLLRLPTDFPRPERKNFTGAFHTFTVSEELTRSLRDVARRESVSLFVVLLSAFYLLMASRSRQRDLVVGTPTTGRNRPELSGMIGYFNSTVALRADLSGEPSISELCVRVRDVVLGALEHQEIPFDRVVTALTGDRDLSRTPLFDVCHVHQELPALQSQHGLTETLFDQDDPAAIAFGGVPSGTAKFDLTLVTTERGGEDNMAAGLEFSTELFTEQTAAGLCDEYVRILEGIVGSSRTQTISVFLADSSPAPATASPVPLSVAPPLVPADRPRQPADGAVPPIYSVARVTATLDGYPDLPELLAAWLTLLAWYTAQDEVAVAALAQPGATPRIVAVDLSAEPTYPELVETVHRELSSDRGAVDPAAQHFPVRCDGERAGGDVLADRSPVELGLSWTRGPSALTLQLDYATDLFDASTVGAMLTDLRRLHAGLVAHPDLPTQEVAMEYVHQDDTGFTTGFTSGAVR</sequence>
<dbReference type="Gene3D" id="1.10.1200.10">
    <property type="entry name" value="ACP-like"/>
    <property type="match status" value="1"/>
</dbReference>
<evidence type="ECO:0000256" key="1">
    <source>
        <dbReference type="ARBA" id="ARBA00001957"/>
    </source>
</evidence>
<dbReference type="InterPro" id="IPR014030">
    <property type="entry name" value="Ketoacyl_synth_N"/>
</dbReference>
<comment type="cofactor">
    <cofactor evidence="1">
        <name>pantetheine 4'-phosphate</name>
        <dbReference type="ChEBI" id="CHEBI:47942"/>
    </cofactor>
</comment>
<keyword evidence="2" id="KW-0596">Phosphopantetheine</keyword>
<dbReference type="Pfam" id="PF02801">
    <property type="entry name" value="Ketoacyl-synt_C"/>
    <property type="match status" value="1"/>
</dbReference>
<dbReference type="GO" id="GO:0005886">
    <property type="term" value="C:plasma membrane"/>
    <property type="evidence" value="ECO:0007669"/>
    <property type="project" value="TreeGrafter"/>
</dbReference>
<dbReference type="InterPro" id="IPR020806">
    <property type="entry name" value="PKS_PP-bd"/>
</dbReference>
<dbReference type="Gene3D" id="3.30.559.10">
    <property type="entry name" value="Chloramphenicol acetyltransferase-like domain"/>
    <property type="match status" value="1"/>
</dbReference>
<evidence type="ECO:0000313" key="9">
    <source>
        <dbReference type="Proteomes" id="UP000183561"/>
    </source>
</evidence>
<dbReference type="SUPFAM" id="SSF52777">
    <property type="entry name" value="CoA-dependent acyltransferases"/>
    <property type="match status" value="3"/>
</dbReference>
<dbReference type="SUPFAM" id="SSF53901">
    <property type="entry name" value="Thiolase-like"/>
    <property type="match status" value="1"/>
</dbReference>
<evidence type="ECO:0000256" key="5">
    <source>
        <dbReference type="ARBA" id="ARBA00023268"/>
    </source>
</evidence>
<dbReference type="Pfam" id="PF00668">
    <property type="entry name" value="Condensation"/>
    <property type="match status" value="1"/>
</dbReference>
<dbReference type="Pfam" id="PF22621">
    <property type="entry name" value="CurL-like_PKS_C"/>
    <property type="match status" value="1"/>
</dbReference>
<keyword evidence="3" id="KW-0597">Phosphoprotein</keyword>
<evidence type="ECO:0000256" key="2">
    <source>
        <dbReference type="ARBA" id="ARBA00022450"/>
    </source>
</evidence>
<keyword evidence="5" id="KW-0511">Multifunctional enzyme</keyword>
<dbReference type="SMART" id="SM00823">
    <property type="entry name" value="PKS_PP"/>
    <property type="match status" value="1"/>
</dbReference>
<dbReference type="Gene3D" id="3.30.559.30">
    <property type="entry name" value="Nonribosomal peptide synthetase, condensation domain"/>
    <property type="match status" value="2"/>
</dbReference>
<dbReference type="Gene3D" id="1.10.1240.100">
    <property type="match status" value="1"/>
</dbReference>
<dbReference type="Pfam" id="PF00550">
    <property type="entry name" value="PP-binding"/>
    <property type="match status" value="1"/>
</dbReference>
<dbReference type="InterPro" id="IPR016039">
    <property type="entry name" value="Thiolase-like"/>
</dbReference>
<dbReference type="InterPro" id="IPR009081">
    <property type="entry name" value="PP-bd_ACP"/>
</dbReference>
<dbReference type="Gene3D" id="3.40.47.10">
    <property type="match status" value="1"/>
</dbReference>
<dbReference type="InterPro" id="IPR001242">
    <property type="entry name" value="Condensation_dom"/>
</dbReference>
<feature type="domain" description="Carrier" evidence="6">
    <location>
        <begin position="735"/>
        <end position="811"/>
    </location>
</feature>
<dbReference type="InterPro" id="IPR006162">
    <property type="entry name" value="Ppantetheine_attach_site"/>
</dbReference>
<evidence type="ECO:0000256" key="4">
    <source>
        <dbReference type="ARBA" id="ARBA00022679"/>
    </source>
</evidence>
<dbReference type="EMBL" id="FNSV01000005">
    <property type="protein sequence ID" value="SED19115.1"/>
    <property type="molecule type" value="Genomic_DNA"/>
</dbReference>
<dbReference type="GO" id="GO:0006633">
    <property type="term" value="P:fatty acid biosynthetic process"/>
    <property type="evidence" value="ECO:0007669"/>
    <property type="project" value="TreeGrafter"/>
</dbReference>
<dbReference type="CDD" id="cd00833">
    <property type="entry name" value="PKS"/>
    <property type="match status" value="1"/>
</dbReference>
<dbReference type="PROSITE" id="PS50075">
    <property type="entry name" value="CARRIER"/>
    <property type="match status" value="1"/>
</dbReference>
<organism evidence="8 9">
    <name type="scientific">Rhodococcus koreensis</name>
    <dbReference type="NCBI Taxonomy" id="99653"/>
    <lineage>
        <taxon>Bacteria</taxon>
        <taxon>Bacillati</taxon>
        <taxon>Actinomycetota</taxon>
        <taxon>Actinomycetes</taxon>
        <taxon>Mycobacteriales</taxon>
        <taxon>Nocardiaceae</taxon>
        <taxon>Rhodococcus</taxon>
    </lineage>
</organism>
<accession>A0A1H4YN63</accession>